<dbReference type="CDD" id="cd06171">
    <property type="entry name" value="Sigma70_r4"/>
    <property type="match status" value="1"/>
</dbReference>
<dbReference type="KEGG" id="rrd:RradSPS_0759"/>
<dbReference type="Pfam" id="PF08281">
    <property type="entry name" value="Sigma70_r4_2"/>
    <property type="match status" value="1"/>
</dbReference>
<protein>
    <recommendedName>
        <fullName evidence="6">RNA polymerase sigma factor</fullName>
    </recommendedName>
</protein>
<reference evidence="11" key="2">
    <citation type="submission" date="2023-11" db="EMBL/GenBank/DDBJ databases">
        <title>MicrobeMod: A computational toolkit for identifying prokaryotic methylation and restriction-modification with nanopore sequencing.</title>
        <authorList>
            <person name="Crits-Christoph A."/>
            <person name="Kang S.C."/>
            <person name="Lee H."/>
            <person name="Ostrov N."/>
        </authorList>
    </citation>
    <scope>NUCLEOTIDE SEQUENCE</scope>
    <source>
        <strain evidence="11">ATCC 51242</strain>
    </source>
</reference>
<reference evidence="10 12" key="1">
    <citation type="submission" date="2014-03" db="EMBL/GenBank/DDBJ databases">
        <title>Complete genome sequence of the Radio-Resistant Rubrobacter radiotolerans RSPS-4.</title>
        <authorList>
            <person name="Egas C.C."/>
            <person name="Barroso C.C."/>
            <person name="Froufe H.J.C."/>
            <person name="Pacheco J.J."/>
            <person name="Albuquerque L.L."/>
            <person name="da Costa M.M.S."/>
        </authorList>
    </citation>
    <scope>NUCLEOTIDE SEQUENCE [LARGE SCALE GENOMIC DNA]</scope>
    <source>
        <strain evidence="10 12">RSPS-4</strain>
    </source>
</reference>
<feature type="domain" description="RNA polymerase sigma-70 region 2" evidence="8">
    <location>
        <begin position="50"/>
        <end position="116"/>
    </location>
</feature>
<keyword evidence="3 6" id="KW-0731">Sigma factor</keyword>
<dbReference type="Gene3D" id="1.10.10.10">
    <property type="entry name" value="Winged helix-like DNA-binding domain superfamily/Winged helix DNA-binding domain"/>
    <property type="match status" value="1"/>
</dbReference>
<dbReference type="Gene3D" id="1.10.1740.10">
    <property type="match status" value="1"/>
</dbReference>
<dbReference type="InterPro" id="IPR036388">
    <property type="entry name" value="WH-like_DNA-bd_sf"/>
</dbReference>
<evidence type="ECO:0000259" key="9">
    <source>
        <dbReference type="Pfam" id="PF08281"/>
    </source>
</evidence>
<dbReference type="EMBL" id="JAWXXX010000001">
    <property type="protein sequence ID" value="MDX5893452.1"/>
    <property type="molecule type" value="Genomic_DNA"/>
</dbReference>
<organism evidence="10 12">
    <name type="scientific">Rubrobacter radiotolerans</name>
    <name type="common">Arthrobacter radiotolerans</name>
    <dbReference type="NCBI Taxonomy" id="42256"/>
    <lineage>
        <taxon>Bacteria</taxon>
        <taxon>Bacillati</taxon>
        <taxon>Actinomycetota</taxon>
        <taxon>Rubrobacteria</taxon>
        <taxon>Rubrobacterales</taxon>
        <taxon>Rubrobacteraceae</taxon>
        <taxon>Rubrobacter</taxon>
    </lineage>
</organism>
<evidence type="ECO:0000256" key="4">
    <source>
        <dbReference type="ARBA" id="ARBA00023125"/>
    </source>
</evidence>
<dbReference type="EMBL" id="CP007514">
    <property type="protein sequence ID" value="AHY46042.1"/>
    <property type="molecule type" value="Genomic_DNA"/>
</dbReference>
<dbReference type="SUPFAM" id="SSF88946">
    <property type="entry name" value="Sigma2 domain of RNA polymerase sigma factors"/>
    <property type="match status" value="1"/>
</dbReference>
<dbReference type="PANTHER" id="PTHR43133">
    <property type="entry name" value="RNA POLYMERASE ECF-TYPE SIGMA FACTO"/>
    <property type="match status" value="1"/>
</dbReference>
<name>A0A023X0Q3_RUBRA</name>
<feature type="region of interest" description="Disordered" evidence="7">
    <location>
        <begin position="123"/>
        <end position="142"/>
    </location>
</feature>
<evidence type="ECO:0000256" key="7">
    <source>
        <dbReference type="SAM" id="MobiDB-lite"/>
    </source>
</evidence>
<dbReference type="STRING" id="42256.RradSPS_0759"/>
<dbReference type="GO" id="GO:0016987">
    <property type="term" value="F:sigma factor activity"/>
    <property type="evidence" value="ECO:0007669"/>
    <property type="project" value="UniProtKB-KW"/>
</dbReference>
<dbReference type="GO" id="GO:0006950">
    <property type="term" value="P:response to stress"/>
    <property type="evidence" value="ECO:0007669"/>
    <property type="project" value="UniProtKB-ARBA"/>
</dbReference>
<keyword evidence="4 6" id="KW-0238">DNA-binding</keyword>
<evidence type="ECO:0000256" key="1">
    <source>
        <dbReference type="ARBA" id="ARBA00010641"/>
    </source>
</evidence>
<dbReference type="SUPFAM" id="SSF88659">
    <property type="entry name" value="Sigma3 and sigma4 domains of RNA polymerase sigma factors"/>
    <property type="match status" value="1"/>
</dbReference>
<dbReference type="GO" id="GO:0003677">
    <property type="term" value="F:DNA binding"/>
    <property type="evidence" value="ECO:0007669"/>
    <property type="project" value="UniProtKB-KW"/>
</dbReference>
<evidence type="ECO:0000259" key="8">
    <source>
        <dbReference type="Pfam" id="PF04542"/>
    </source>
</evidence>
<evidence type="ECO:0000256" key="6">
    <source>
        <dbReference type="RuleBase" id="RU000716"/>
    </source>
</evidence>
<dbReference type="InterPro" id="IPR039425">
    <property type="entry name" value="RNA_pol_sigma-70-like"/>
</dbReference>
<dbReference type="RefSeq" id="WP_051589329.1">
    <property type="nucleotide sequence ID" value="NZ_CP007514.1"/>
</dbReference>
<dbReference type="InterPro" id="IPR013249">
    <property type="entry name" value="RNA_pol_sigma70_r4_t2"/>
</dbReference>
<feature type="domain" description="RNA polymerase sigma factor 70 region 4 type 2" evidence="9">
    <location>
        <begin position="146"/>
        <end position="194"/>
    </location>
</feature>
<dbReference type="Proteomes" id="UP000025229">
    <property type="component" value="Chromosome"/>
</dbReference>
<dbReference type="HOGENOM" id="CLU_047691_3_0_11"/>
<dbReference type="InterPro" id="IPR013325">
    <property type="entry name" value="RNA_pol_sigma_r2"/>
</dbReference>
<proteinExistence type="inferred from homology"/>
<gene>
    <name evidence="10" type="ORF">RradSPS_0759</name>
    <name evidence="11" type="ORF">SIL72_05345</name>
</gene>
<evidence type="ECO:0000256" key="3">
    <source>
        <dbReference type="ARBA" id="ARBA00023082"/>
    </source>
</evidence>
<evidence type="ECO:0000313" key="10">
    <source>
        <dbReference type="EMBL" id="AHY46042.1"/>
    </source>
</evidence>
<dbReference type="NCBIfam" id="TIGR02937">
    <property type="entry name" value="sigma70-ECF"/>
    <property type="match status" value="1"/>
</dbReference>
<evidence type="ECO:0000313" key="11">
    <source>
        <dbReference type="EMBL" id="MDX5893452.1"/>
    </source>
</evidence>
<evidence type="ECO:0000256" key="5">
    <source>
        <dbReference type="ARBA" id="ARBA00023163"/>
    </source>
</evidence>
<accession>A0A023X0Q3</accession>
<dbReference type="Pfam" id="PF04542">
    <property type="entry name" value="Sigma70_r2"/>
    <property type="match status" value="1"/>
</dbReference>
<evidence type="ECO:0000313" key="12">
    <source>
        <dbReference type="Proteomes" id="UP000025229"/>
    </source>
</evidence>
<dbReference type="GO" id="GO:0006352">
    <property type="term" value="P:DNA-templated transcription initiation"/>
    <property type="evidence" value="ECO:0007669"/>
    <property type="project" value="InterPro"/>
</dbReference>
<dbReference type="InterPro" id="IPR013324">
    <property type="entry name" value="RNA_pol_sigma_r3/r4-like"/>
</dbReference>
<keyword evidence="12" id="KW-1185">Reference proteome</keyword>
<evidence type="ECO:0000256" key="2">
    <source>
        <dbReference type="ARBA" id="ARBA00023015"/>
    </source>
</evidence>
<dbReference type="InterPro" id="IPR000838">
    <property type="entry name" value="RNA_pol_sigma70_ECF_CS"/>
</dbReference>
<dbReference type="eggNOG" id="COG1595">
    <property type="taxonomic scope" value="Bacteria"/>
</dbReference>
<keyword evidence="5 6" id="KW-0804">Transcription</keyword>
<keyword evidence="2 6" id="KW-0805">Transcription regulation</keyword>
<dbReference type="InterPro" id="IPR014284">
    <property type="entry name" value="RNA_pol_sigma-70_dom"/>
</dbReference>
<sequence length="214" mass="24240">MEYTGRYAASPALGGLRARLRELTLRRETLEDAELVERTLAGDTRSYEELVGRYERLVAKVLYPYARREISAEDLVQETFLRAYDRLETFNPDYRFKTWLLAIANNLGIDTLRRRKELVEFNGETHGETGGGPESEAVEAERRAGVREAMRSLPETYQVPLLLRYDEEMSYAEIAEVMGLTVPAVKSRLFRARNMVAGLLEGDAENDPEAAASA</sequence>
<dbReference type="PROSITE" id="PS01063">
    <property type="entry name" value="SIGMA70_ECF"/>
    <property type="match status" value="1"/>
</dbReference>
<dbReference type="AlphaFoldDB" id="A0A023X0Q3"/>
<dbReference type="InterPro" id="IPR007627">
    <property type="entry name" value="RNA_pol_sigma70_r2"/>
</dbReference>
<dbReference type="Proteomes" id="UP001281130">
    <property type="component" value="Unassembled WGS sequence"/>
</dbReference>
<comment type="similarity">
    <text evidence="1 6">Belongs to the sigma-70 factor family. ECF subfamily.</text>
</comment>
<dbReference type="PANTHER" id="PTHR43133:SF51">
    <property type="entry name" value="RNA POLYMERASE SIGMA FACTOR"/>
    <property type="match status" value="1"/>
</dbReference>